<dbReference type="InterPro" id="IPR002491">
    <property type="entry name" value="ABC_transptr_periplasmic_BD"/>
</dbReference>
<sequence length="258" mass="27501">MLDWAILDAVLALGGTVAAVAEPDGYCRQTPGPALPPETVDLGLRDQPNLELLQRLAPDLILLPSWQRVDLPRLARIAPVFSVAAYGSVAPLAEAKAALLAVGARLGREAEARRALAATERELREIRARLASRQGASVQIVSLLDQSHAWVFAAGSLFHDVLARLGLVNAWSRHRDAVVTIGLEQLARHPDAWIVCLRPTHPPLLAEVAASRLWSSLPASRHGRVALLPPLLAFGGLATARRFAGELGAALTGRTSLG</sequence>
<evidence type="ECO:0000313" key="8">
    <source>
        <dbReference type="Proteomes" id="UP001595976"/>
    </source>
</evidence>
<keyword evidence="5" id="KW-0732">Signal</keyword>
<evidence type="ECO:0000256" key="5">
    <source>
        <dbReference type="ARBA" id="ARBA00022729"/>
    </source>
</evidence>
<evidence type="ECO:0000313" key="7">
    <source>
        <dbReference type="EMBL" id="MFC5293485.1"/>
    </source>
</evidence>
<organism evidence="7 8">
    <name type="scientific">Bosea minatitlanensis</name>
    <dbReference type="NCBI Taxonomy" id="128782"/>
    <lineage>
        <taxon>Bacteria</taxon>
        <taxon>Pseudomonadati</taxon>
        <taxon>Pseudomonadota</taxon>
        <taxon>Alphaproteobacteria</taxon>
        <taxon>Hyphomicrobiales</taxon>
        <taxon>Boseaceae</taxon>
        <taxon>Bosea</taxon>
    </lineage>
</organism>
<evidence type="ECO:0000256" key="4">
    <source>
        <dbReference type="ARBA" id="ARBA00022496"/>
    </source>
</evidence>
<dbReference type="InterPro" id="IPR051313">
    <property type="entry name" value="Bact_iron-sidero_bind"/>
</dbReference>
<evidence type="ECO:0000256" key="3">
    <source>
        <dbReference type="ARBA" id="ARBA00022448"/>
    </source>
</evidence>
<keyword evidence="4" id="KW-0408">Iron</keyword>
<keyword evidence="3" id="KW-0813">Transport</keyword>
<reference evidence="8" key="1">
    <citation type="journal article" date="2019" name="Int. J. Syst. Evol. Microbiol.">
        <title>The Global Catalogue of Microorganisms (GCM) 10K type strain sequencing project: providing services to taxonomists for standard genome sequencing and annotation.</title>
        <authorList>
            <consortium name="The Broad Institute Genomics Platform"/>
            <consortium name="The Broad Institute Genome Sequencing Center for Infectious Disease"/>
            <person name="Wu L."/>
            <person name="Ma J."/>
        </authorList>
    </citation>
    <scope>NUCLEOTIDE SEQUENCE [LARGE SCALE GENOMIC DNA]</scope>
    <source>
        <strain evidence="8">CGMCC 1.15643</strain>
    </source>
</reference>
<name>A0ABW0F4V5_9HYPH</name>
<dbReference type="SUPFAM" id="SSF53807">
    <property type="entry name" value="Helical backbone' metal receptor"/>
    <property type="match status" value="1"/>
</dbReference>
<dbReference type="RefSeq" id="WP_260349357.1">
    <property type="nucleotide sequence ID" value="NZ_JAOAOS010000013.1"/>
</dbReference>
<keyword evidence="4" id="KW-0410">Iron transport</keyword>
<evidence type="ECO:0000256" key="2">
    <source>
        <dbReference type="ARBA" id="ARBA00008814"/>
    </source>
</evidence>
<dbReference type="Gene3D" id="3.40.50.1980">
    <property type="entry name" value="Nitrogenase molybdenum iron protein domain"/>
    <property type="match status" value="2"/>
</dbReference>
<gene>
    <name evidence="7" type="ORF">ACFPK2_10845</name>
</gene>
<dbReference type="PANTHER" id="PTHR30532">
    <property type="entry name" value="IRON III DICITRATE-BINDING PERIPLASMIC PROTEIN"/>
    <property type="match status" value="1"/>
</dbReference>
<dbReference type="PROSITE" id="PS50983">
    <property type="entry name" value="FE_B12_PBP"/>
    <property type="match status" value="1"/>
</dbReference>
<dbReference type="Proteomes" id="UP001595976">
    <property type="component" value="Unassembled WGS sequence"/>
</dbReference>
<proteinExistence type="inferred from homology"/>
<comment type="subcellular location">
    <subcellularLocation>
        <location evidence="1">Cell envelope</location>
    </subcellularLocation>
</comment>
<keyword evidence="8" id="KW-1185">Reference proteome</keyword>
<keyword evidence="4" id="KW-0406">Ion transport</keyword>
<evidence type="ECO:0000256" key="1">
    <source>
        <dbReference type="ARBA" id="ARBA00004196"/>
    </source>
</evidence>
<evidence type="ECO:0000259" key="6">
    <source>
        <dbReference type="PROSITE" id="PS50983"/>
    </source>
</evidence>
<accession>A0ABW0F4V5</accession>
<dbReference type="PANTHER" id="PTHR30532:SF1">
    <property type="entry name" value="IRON(3+)-HYDROXAMATE-BINDING PROTEIN FHUD"/>
    <property type="match status" value="1"/>
</dbReference>
<feature type="domain" description="Fe/B12 periplasmic-binding" evidence="6">
    <location>
        <begin position="1"/>
        <end position="255"/>
    </location>
</feature>
<dbReference type="Pfam" id="PF01497">
    <property type="entry name" value="Peripla_BP_2"/>
    <property type="match status" value="1"/>
</dbReference>
<dbReference type="EMBL" id="JBHSLI010000004">
    <property type="protein sequence ID" value="MFC5293485.1"/>
    <property type="molecule type" value="Genomic_DNA"/>
</dbReference>
<comment type="caution">
    <text evidence="7">The sequence shown here is derived from an EMBL/GenBank/DDBJ whole genome shotgun (WGS) entry which is preliminary data.</text>
</comment>
<protein>
    <submittedName>
        <fullName evidence="7">ABC transporter substrate-binding protein</fullName>
    </submittedName>
</protein>
<comment type="similarity">
    <text evidence="2">Belongs to the bacterial solute-binding protein 8 family.</text>
</comment>